<organism evidence="1 2">
    <name type="scientific">Lindgomyces ingoldianus</name>
    <dbReference type="NCBI Taxonomy" id="673940"/>
    <lineage>
        <taxon>Eukaryota</taxon>
        <taxon>Fungi</taxon>
        <taxon>Dikarya</taxon>
        <taxon>Ascomycota</taxon>
        <taxon>Pezizomycotina</taxon>
        <taxon>Dothideomycetes</taxon>
        <taxon>Pleosporomycetidae</taxon>
        <taxon>Pleosporales</taxon>
        <taxon>Lindgomycetaceae</taxon>
        <taxon>Lindgomyces</taxon>
    </lineage>
</organism>
<dbReference type="Proteomes" id="UP000799755">
    <property type="component" value="Unassembled WGS sequence"/>
</dbReference>
<keyword evidence="2" id="KW-1185">Reference proteome</keyword>
<gene>
    <name evidence="1" type="ORF">BDR25DRAFT_347377</name>
</gene>
<reference evidence="1" key="1">
    <citation type="journal article" date="2020" name="Stud. Mycol.">
        <title>101 Dothideomycetes genomes: a test case for predicting lifestyles and emergence of pathogens.</title>
        <authorList>
            <person name="Haridas S."/>
            <person name="Albert R."/>
            <person name="Binder M."/>
            <person name="Bloem J."/>
            <person name="Labutti K."/>
            <person name="Salamov A."/>
            <person name="Andreopoulos B."/>
            <person name="Baker S."/>
            <person name="Barry K."/>
            <person name="Bills G."/>
            <person name="Bluhm B."/>
            <person name="Cannon C."/>
            <person name="Castanera R."/>
            <person name="Culley D."/>
            <person name="Daum C."/>
            <person name="Ezra D."/>
            <person name="Gonzalez J."/>
            <person name="Henrissat B."/>
            <person name="Kuo A."/>
            <person name="Liang C."/>
            <person name="Lipzen A."/>
            <person name="Lutzoni F."/>
            <person name="Magnuson J."/>
            <person name="Mondo S."/>
            <person name="Nolan M."/>
            <person name="Ohm R."/>
            <person name="Pangilinan J."/>
            <person name="Park H.-J."/>
            <person name="Ramirez L."/>
            <person name="Alfaro M."/>
            <person name="Sun H."/>
            <person name="Tritt A."/>
            <person name="Yoshinaga Y."/>
            <person name="Zwiers L.-H."/>
            <person name="Turgeon B."/>
            <person name="Goodwin S."/>
            <person name="Spatafora J."/>
            <person name="Crous P."/>
            <person name="Grigoriev I."/>
        </authorList>
    </citation>
    <scope>NUCLEOTIDE SEQUENCE</scope>
    <source>
        <strain evidence="1">ATCC 200398</strain>
    </source>
</reference>
<sequence>MASYASQTKTMIQSISKTPSTTLGLSTKRDSESKPQLPTKRKRDQICGLGTFNKPFVIKPCPDAPYETPYTFKPVRIIGRSQLPLTFLDTTPNSASPARLFAAHIDVLEKHHDSQQQDNAPPKLLIARHEANRALYAVERVQSRVYSLCKLASWLKEKDVGDLWDPSNLMQYPRFPKVELSESSGTHWWQQAAVTAEPEEGPMKRTKIAMLRPKSVQIEPNSADINGAARECDRVDSVVPDQPEGVLVEAPSPQQQLETLVQQYLDALYMSKTSLAYFAKGPIARIRAAFSSSEEGAPPTYELVAFLKSMLISHKACEKKYREKLPDIIKSIPPGAFSDDDLLDGPAKPKKSRKKAKISRDGVYPQEGDMIKRWWISGMPGPEIYGEETIDQQIKRRVGDIRIRETLTQMILMLEIIALEALSTYKPQLEEETKEIQTQRETQEKPKKRKKKLDDINLRLDLLLDKLCIWQSVDQDELIDFDAKSSKKEGGGDRLQSFCIEVIIPFYMNRLPEQAMMINKKLGGPVHGSPPKRKAMKPPTASRKSGEPKEPDAKKSRRTLGRVASDRTSQAAQRRPTPSLSRSSTDSGLLNGIKREASEVPLSAIPFSRSPSAAVRQSMSQFKHLKGREIDLSTSAAAAAKLKQKRRVEEDLKEAITALKKPNRGLAAGSYADEVERRGFGVPTKSKKPANPVRKVTKDVQVSATPRTVRRTKDVDEWTPIRHHNPFGRDSKSDTPASSNFYVPSSAVRPTSSIVAGAVPRSITAQDMAASSITETPSKASTNKSMMSSGPARRMIFATPVNATDKNSASPSKISSPPTAIFATPTKENAVVADSPLPPHLPTFSTPVKSQEENIYDALGWDDDDFL</sequence>
<proteinExistence type="predicted"/>
<evidence type="ECO:0000313" key="2">
    <source>
        <dbReference type="Proteomes" id="UP000799755"/>
    </source>
</evidence>
<protein>
    <submittedName>
        <fullName evidence="1">Uncharacterized protein</fullName>
    </submittedName>
</protein>
<accession>A0ACB6Q8B5</accession>
<dbReference type="EMBL" id="MU003553">
    <property type="protein sequence ID" value="KAF2463159.1"/>
    <property type="molecule type" value="Genomic_DNA"/>
</dbReference>
<comment type="caution">
    <text evidence="1">The sequence shown here is derived from an EMBL/GenBank/DDBJ whole genome shotgun (WGS) entry which is preliminary data.</text>
</comment>
<evidence type="ECO:0000313" key="1">
    <source>
        <dbReference type="EMBL" id="KAF2463159.1"/>
    </source>
</evidence>
<name>A0ACB6Q8B5_9PLEO</name>